<dbReference type="SMART" id="SM00421">
    <property type="entry name" value="HTH_LUXR"/>
    <property type="match status" value="1"/>
</dbReference>
<dbReference type="InterPro" id="IPR001789">
    <property type="entry name" value="Sig_transdc_resp-reg_receiver"/>
</dbReference>
<dbReference type="InterPro" id="IPR011006">
    <property type="entry name" value="CheY-like_superfamily"/>
</dbReference>
<feature type="domain" description="Response regulatory" evidence="2">
    <location>
        <begin position="16"/>
        <end position="133"/>
    </location>
</feature>
<sequence length="222" mass="23996">MPWYPSRMSSSPKSIRVLLVEDEDFTRTMVGEMLTASGIAVNPVKSVAEALKSIDDFDPHVVLTDLDLGHGPDGADLLTKVFRERPWTGMVIMTAHASPELAINDASRIPDPTVYIVKSQLQSMQNLVSALEESISKTGNFQSSVIANDEKITITSSQAEILRMIADGLSNASIADARGITLRAAEALIQRTFAALGVNGDPSVNPRVVAVRMWHQGKVAVK</sequence>
<proteinExistence type="predicted"/>
<dbReference type="GO" id="GO:0000160">
    <property type="term" value="P:phosphorelay signal transduction system"/>
    <property type="evidence" value="ECO:0007669"/>
    <property type="project" value="InterPro"/>
</dbReference>
<evidence type="ECO:0000259" key="2">
    <source>
        <dbReference type="PROSITE" id="PS50110"/>
    </source>
</evidence>
<dbReference type="PROSITE" id="PS50110">
    <property type="entry name" value="RESPONSE_REGULATORY"/>
    <property type="match status" value="1"/>
</dbReference>
<dbReference type="SUPFAM" id="SSF46894">
    <property type="entry name" value="C-terminal effector domain of the bipartite response regulators"/>
    <property type="match status" value="1"/>
</dbReference>
<dbReference type="Gene3D" id="1.10.10.10">
    <property type="entry name" value="Winged helix-like DNA-binding domain superfamily/Winged helix DNA-binding domain"/>
    <property type="match status" value="1"/>
</dbReference>
<dbReference type="InterPro" id="IPR036388">
    <property type="entry name" value="WH-like_DNA-bd_sf"/>
</dbReference>
<dbReference type="Gene3D" id="3.40.50.2300">
    <property type="match status" value="1"/>
</dbReference>
<dbReference type="GO" id="GO:0006355">
    <property type="term" value="P:regulation of DNA-templated transcription"/>
    <property type="evidence" value="ECO:0007669"/>
    <property type="project" value="InterPro"/>
</dbReference>
<dbReference type="CDD" id="cd00156">
    <property type="entry name" value="REC"/>
    <property type="match status" value="1"/>
</dbReference>
<gene>
    <name evidence="3" type="ORF">UFOPK1410_00886</name>
</gene>
<dbReference type="Pfam" id="PF00072">
    <property type="entry name" value="Response_reg"/>
    <property type="match status" value="1"/>
</dbReference>
<organism evidence="3">
    <name type="scientific">freshwater metagenome</name>
    <dbReference type="NCBI Taxonomy" id="449393"/>
    <lineage>
        <taxon>unclassified sequences</taxon>
        <taxon>metagenomes</taxon>
        <taxon>ecological metagenomes</taxon>
    </lineage>
</organism>
<evidence type="ECO:0000313" key="3">
    <source>
        <dbReference type="EMBL" id="CAB4544679.1"/>
    </source>
</evidence>
<dbReference type="EMBL" id="CAEZSH010000127">
    <property type="protein sequence ID" value="CAB4544679.1"/>
    <property type="molecule type" value="Genomic_DNA"/>
</dbReference>
<protein>
    <submittedName>
        <fullName evidence="3">Unannotated protein</fullName>
    </submittedName>
</protein>
<dbReference type="InterPro" id="IPR000792">
    <property type="entry name" value="Tscrpt_reg_LuxR_C"/>
</dbReference>
<evidence type="ECO:0000256" key="1">
    <source>
        <dbReference type="ARBA" id="ARBA00023125"/>
    </source>
</evidence>
<dbReference type="GO" id="GO:0003677">
    <property type="term" value="F:DNA binding"/>
    <property type="evidence" value="ECO:0007669"/>
    <property type="project" value="UniProtKB-KW"/>
</dbReference>
<dbReference type="InterPro" id="IPR016032">
    <property type="entry name" value="Sig_transdc_resp-reg_C-effctor"/>
</dbReference>
<dbReference type="PANTHER" id="PTHR43214">
    <property type="entry name" value="TWO-COMPONENT RESPONSE REGULATOR"/>
    <property type="match status" value="1"/>
</dbReference>
<keyword evidence="1" id="KW-0238">DNA-binding</keyword>
<dbReference type="SUPFAM" id="SSF52172">
    <property type="entry name" value="CheY-like"/>
    <property type="match status" value="1"/>
</dbReference>
<accession>A0A6J6C2F7</accession>
<name>A0A6J6C2F7_9ZZZZ</name>
<dbReference type="AlphaFoldDB" id="A0A6J6C2F7"/>
<dbReference type="InterPro" id="IPR039420">
    <property type="entry name" value="WalR-like"/>
</dbReference>
<dbReference type="SMART" id="SM00448">
    <property type="entry name" value="REC"/>
    <property type="match status" value="1"/>
</dbReference>
<reference evidence="3" key="1">
    <citation type="submission" date="2020-05" db="EMBL/GenBank/DDBJ databases">
        <authorList>
            <person name="Chiriac C."/>
            <person name="Salcher M."/>
            <person name="Ghai R."/>
            <person name="Kavagutti S V."/>
        </authorList>
    </citation>
    <scope>NUCLEOTIDE SEQUENCE</scope>
</reference>